<evidence type="ECO:0000313" key="5">
    <source>
        <dbReference type="Proteomes" id="UP001147695"/>
    </source>
</evidence>
<feature type="active site" description="Proton donor/acceptor" evidence="2">
    <location>
        <position position="94"/>
    </location>
</feature>
<dbReference type="SMART" id="SM00855">
    <property type="entry name" value="PGAM"/>
    <property type="match status" value="1"/>
</dbReference>
<feature type="binding site" evidence="3">
    <location>
        <position position="63"/>
    </location>
    <ligand>
        <name>substrate</name>
    </ligand>
</feature>
<name>A0A9W9R0L8_PENBR</name>
<feature type="binding site" evidence="3">
    <location>
        <begin position="7"/>
        <end position="14"/>
    </location>
    <ligand>
        <name>substrate</name>
    </ligand>
</feature>
<evidence type="ECO:0000256" key="2">
    <source>
        <dbReference type="PIRSR" id="PIRSR613078-1"/>
    </source>
</evidence>
<evidence type="ECO:0000256" key="3">
    <source>
        <dbReference type="PIRSR" id="PIRSR613078-2"/>
    </source>
</evidence>
<sequence>MQLLLVRHAESVDNAKKLWAGVTDSGLTNHGMAQVQRLAEHIASDEVCKASKITHVFSSDLQRARITAEGICAALSSNVGEKVLKPTLAANLRERDFGSLEGVRSMKDHDLTQPELKTCEDPSQTWKDCESDTSMRARVEDFFNEHLRTILGLESDDYDDDQVVIIVAHGLILRVLWYYLFGLFLPENVAFDIHDYTAWPEDTFRPSWSNTGFLNLRIVPSGSELEGLPQIVLRDWRMKVQASNYTDHLNGLRRTRGGIGSAAHDKKQKHIKDFFR</sequence>
<dbReference type="GO" id="GO:0004331">
    <property type="term" value="F:fructose-2,6-bisphosphate 2-phosphatase activity"/>
    <property type="evidence" value="ECO:0007669"/>
    <property type="project" value="TreeGrafter"/>
</dbReference>
<dbReference type="Pfam" id="PF00300">
    <property type="entry name" value="His_Phos_1"/>
    <property type="match status" value="1"/>
</dbReference>
<dbReference type="PANTHER" id="PTHR46517">
    <property type="entry name" value="FRUCTOSE-2,6-BISPHOSPHATASE TIGAR"/>
    <property type="match status" value="1"/>
</dbReference>
<dbReference type="Gene3D" id="3.40.50.1240">
    <property type="entry name" value="Phosphoglycerate mutase-like"/>
    <property type="match status" value="1"/>
</dbReference>
<dbReference type="EMBL" id="JAPZBQ010000001">
    <property type="protein sequence ID" value="KAJ5351455.1"/>
    <property type="molecule type" value="Genomic_DNA"/>
</dbReference>
<dbReference type="GO" id="GO:0043456">
    <property type="term" value="P:regulation of pentose-phosphate shunt"/>
    <property type="evidence" value="ECO:0007669"/>
    <property type="project" value="TreeGrafter"/>
</dbReference>
<dbReference type="CDD" id="cd07067">
    <property type="entry name" value="HP_PGM_like"/>
    <property type="match status" value="1"/>
</dbReference>
<dbReference type="InterPro" id="IPR013078">
    <property type="entry name" value="His_Pase_superF_clade-1"/>
</dbReference>
<dbReference type="AlphaFoldDB" id="A0A9W9R0L8"/>
<accession>A0A9W9R0L8</accession>
<protein>
    <recommendedName>
        <fullName evidence="6">Phosphoglycerate mutase-like protein</fullName>
    </recommendedName>
</protein>
<keyword evidence="1" id="KW-0378">Hydrolase</keyword>
<dbReference type="InterPro" id="IPR029033">
    <property type="entry name" value="His_PPase_superfam"/>
</dbReference>
<evidence type="ECO:0000256" key="1">
    <source>
        <dbReference type="ARBA" id="ARBA00022801"/>
    </source>
</evidence>
<dbReference type="InterPro" id="IPR051695">
    <property type="entry name" value="Phosphoglycerate_Mutase"/>
</dbReference>
<dbReference type="Proteomes" id="UP001147695">
    <property type="component" value="Unassembled WGS sequence"/>
</dbReference>
<reference evidence="4" key="1">
    <citation type="submission" date="2022-12" db="EMBL/GenBank/DDBJ databases">
        <authorList>
            <person name="Petersen C."/>
        </authorList>
    </citation>
    <scope>NUCLEOTIDE SEQUENCE</scope>
    <source>
        <strain evidence="4">IBT 35673</strain>
    </source>
</reference>
<proteinExistence type="predicted"/>
<comment type="caution">
    <text evidence="4">The sequence shown here is derived from an EMBL/GenBank/DDBJ whole genome shotgun (WGS) entry which is preliminary data.</text>
</comment>
<dbReference type="PANTHER" id="PTHR46517:SF1">
    <property type="entry name" value="FRUCTOSE-2,6-BISPHOSPHATASE TIGAR"/>
    <property type="match status" value="1"/>
</dbReference>
<dbReference type="GO" id="GO:0005829">
    <property type="term" value="C:cytosol"/>
    <property type="evidence" value="ECO:0007669"/>
    <property type="project" value="TreeGrafter"/>
</dbReference>
<organism evidence="4 5">
    <name type="scientific">Penicillium brevicompactum</name>
    <dbReference type="NCBI Taxonomy" id="5074"/>
    <lineage>
        <taxon>Eukaryota</taxon>
        <taxon>Fungi</taxon>
        <taxon>Dikarya</taxon>
        <taxon>Ascomycota</taxon>
        <taxon>Pezizomycotina</taxon>
        <taxon>Eurotiomycetes</taxon>
        <taxon>Eurotiomycetidae</taxon>
        <taxon>Eurotiales</taxon>
        <taxon>Aspergillaceae</taxon>
        <taxon>Penicillium</taxon>
    </lineage>
</organism>
<gene>
    <name evidence="4" type="ORF">N7452_000429</name>
</gene>
<evidence type="ECO:0008006" key="6">
    <source>
        <dbReference type="Google" id="ProtNLM"/>
    </source>
</evidence>
<dbReference type="SUPFAM" id="SSF53254">
    <property type="entry name" value="Phosphoglycerate mutase-like"/>
    <property type="match status" value="1"/>
</dbReference>
<evidence type="ECO:0000313" key="4">
    <source>
        <dbReference type="EMBL" id="KAJ5351455.1"/>
    </source>
</evidence>
<feature type="active site" description="Tele-phosphohistidine intermediate" evidence="2">
    <location>
        <position position="8"/>
    </location>
</feature>
<reference evidence="4" key="2">
    <citation type="journal article" date="2023" name="IMA Fungus">
        <title>Comparative genomic study of the Penicillium genus elucidates a diverse pangenome and 15 lateral gene transfer events.</title>
        <authorList>
            <person name="Petersen C."/>
            <person name="Sorensen T."/>
            <person name="Nielsen M.R."/>
            <person name="Sondergaard T.E."/>
            <person name="Sorensen J.L."/>
            <person name="Fitzpatrick D.A."/>
            <person name="Frisvad J.C."/>
            <person name="Nielsen K.L."/>
        </authorList>
    </citation>
    <scope>NUCLEOTIDE SEQUENCE</scope>
    <source>
        <strain evidence="4">IBT 35673</strain>
    </source>
</reference>
<dbReference type="GO" id="GO:0045820">
    <property type="term" value="P:negative regulation of glycolytic process"/>
    <property type="evidence" value="ECO:0007669"/>
    <property type="project" value="TreeGrafter"/>
</dbReference>